<proteinExistence type="predicted"/>
<dbReference type="RefSeq" id="WP_045096863.1">
    <property type="nucleotide sequence ID" value="NZ_LN614827.1"/>
</dbReference>
<dbReference type="AlphaFoldDB" id="A0A098G7Z4"/>
<dbReference type="Gene3D" id="3.90.550.20">
    <property type="match status" value="1"/>
</dbReference>
<evidence type="ECO:0000259" key="1">
    <source>
        <dbReference type="Pfam" id="PF16849"/>
    </source>
</evidence>
<protein>
    <recommendedName>
        <fullName evidence="1">Lgt1 glycosyltransferase domain-containing protein</fullName>
    </recommendedName>
</protein>
<dbReference type="HOGENOM" id="CLU_537242_0_0_6"/>
<evidence type="ECO:0000313" key="3">
    <source>
        <dbReference type="Proteomes" id="UP000032430"/>
    </source>
</evidence>
<dbReference type="KEGG" id="lfa:LFA_3237"/>
<dbReference type="OrthoDB" id="5649302at2"/>
<keyword evidence="3" id="KW-1185">Reference proteome</keyword>
<evidence type="ECO:0000313" key="2">
    <source>
        <dbReference type="EMBL" id="CEG58573.1"/>
    </source>
</evidence>
<gene>
    <name evidence="2" type="ORF">LFA_3237</name>
</gene>
<dbReference type="InterPro" id="IPR031757">
    <property type="entry name" value="Lgt1_Glycosyltransf"/>
</dbReference>
<feature type="domain" description="Lgt1 glycosyltransferase" evidence="1">
    <location>
        <begin position="4"/>
        <end position="351"/>
    </location>
</feature>
<dbReference type="Pfam" id="PF16849">
    <property type="entry name" value="Glyco_transf_88"/>
    <property type="match status" value="1"/>
</dbReference>
<sequence length="576" mass="66946">MSKQKQQYLYNPHFHVKIWFSNDPNVFLNDENQMRLIEMRYRNSEDSINLVYDSSLLETHTVADLHQFCGEYSIIPIDAAQLAALLKTDREKKLYEYYQDEINYLHHGGNLAVASDIIRWLSPVYSCGTYTDFDVPVDTSMLSDTVEVHSPLLMNIGSLKIRNKEVILSNNDYIAVVDPLAAQGDIEKIQDGFIKILNTYTNDFIEKTEKELVGDSLINRYLFGFLRNRSESIYIAKSKSIFPITKPISSRKLRGHINKIMSDEKRFIDFHRVSPTDTDESIIEKLREDLKKQLGLIKWLFFSQEYYEIKKMLSLPDRELVTVLMRKERSLYLKSIVVCTTGPLAIADALFQGHVFHSKYMREKIEPFSFNSYRLQRSFISKNSVGLHDNVLKMLCFLGASEGELNDSSWLEEGAKLQALRGVILEQRKKALSVNLPHVIKRLKAKMQLHVTTLLEGSNSFLTFFMREKRKEQINTLHTILSCFKETPEKEFDLMAFRKILRDDYFKKNQVFSGLLYKQTKALIHELERCIHEATILGLTKNHKIKLGDNMDEHIIFPYQNQLPVNTVEPISDLIL</sequence>
<dbReference type="Proteomes" id="UP000032430">
    <property type="component" value="Chromosome I"/>
</dbReference>
<name>A0A098G7Z4_9GAMM</name>
<accession>A0A098G7Z4</accession>
<dbReference type="EMBL" id="LN614827">
    <property type="protein sequence ID" value="CEG58573.1"/>
    <property type="molecule type" value="Genomic_DNA"/>
</dbReference>
<organism evidence="2 3">
    <name type="scientific">Legionella fallonii LLAP-10</name>
    <dbReference type="NCBI Taxonomy" id="1212491"/>
    <lineage>
        <taxon>Bacteria</taxon>
        <taxon>Pseudomonadati</taxon>
        <taxon>Pseudomonadota</taxon>
        <taxon>Gammaproteobacteria</taxon>
        <taxon>Legionellales</taxon>
        <taxon>Legionellaceae</taxon>
        <taxon>Legionella</taxon>
    </lineage>
</organism>
<reference evidence="3" key="1">
    <citation type="submission" date="2014-09" db="EMBL/GenBank/DDBJ databases">
        <authorList>
            <person name="Gomez-Valero L."/>
        </authorList>
    </citation>
    <scope>NUCLEOTIDE SEQUENCE [LARGE SCALE GENOMIC DNA]</scope>
    <source>
        <strain evidence="3">ATCC700992</strain>
    </source>
</reference>